<dbReference type="Gene3D" id="1.10.10.10">
    <property type="entry name" value="Winged helix-like DNA-binding domain superfamily/Winged helix DNA-binding domain"/>
    <property type="match status" value="1"/>
</dbReference>
<dbReference type="PANTHER" id="PTHR33164:SF106">
    <property type="entry name" value="TRANSCRIPTIONAL REGULATORY PROTEIN"/>
    <property type="match status" value="1"/>
</dbReference>
<evidence type="ECO:0000259" key="2">
    <source>
        <dbReference type="PROSITE" id="PS50995"/>
    </source>
</evidence>
<evidence type="ECO:0000313" key="4">
    <source>
        <dbReference type="Proteomes" id="UP001499930"/>
    </source>
</evidence>
<accession>A0ABP6LGX4</accession>
<dbReference type="PANTHER" id="PTHR33164">
    <property type="entry name" value="TRANSCRIPTIONAL REGULATOR, MARR FAMILY"/>
    <property type="match status" value="1"/>
</dbReference>
<feature type="domain" description="HTH marR-type" evidence="2">
    <location>
        <begin position="1"/>
        <end position="141"/>
    </location>
</feature>
<gene>
    <name evidence="3" type="ORF">GCM10017559_79330</name>
</gene>
<evidence type="ECO:0000256" key="1">
    <source>
        <dbReference type="SAM" id="MobiDB-lite"/>
    </source>
</evidence>
<feature type="compositionally biased region" description="Basic residues" evidence="1">
    <location>
        <begin position="152"/>
        <end position="161"/>
    </location>
</feature>
<reference evidence="4" key="1">
    <citation type="journal article" date="2019" name="Int. J. Syst. Evol. Microbiol.">
        <title>The Global Catalogue of Microorganisms (GCM) 10K type strain sequencing project: providing services to taxonomists for standard genome sequencing and annotation.</title>
        <authorList>
            <consortium name="The Broad Institute Genomics Platform"/>
            <consortium name="The Broad Institute Genome Sequencing Center for Infectious Disease"/>
            <person name="Wu L."/>
            <person name="Ma J."/>
        </authorList>
    </citation>
    <scope>NUCLEOTIDE SEQUENCE [LARGE SCALE GENOMIC DNA]</scope>
    <source>
        <strain evidence="4">JCM 3106</strain>
    </source>
</reference>
<dbReference type="EMBL" id="BAAAWD010000029">
    <property type="protein sequence ID" value="GAA3039213.1"/>
    <property type="molecule type" value="Genomic_DNA"/>
</dbReference>
<dbReference type="Pfam" id="PF12802">
    <property type="entry name" value="MarR_2"/>
    <property type="match status" value="1"/>
</dbReference>
<protein>
    <submittedName>
        <fullName evidence="3">MarR family transcriptional regulator</fullName>
    </submittedName>
</protein>
<organism evidence="3 4">
    <name type="scientific">Streptosporangium longisporum</name>
    <dbReference type="NCBI Taxonomy" id="46187"/>
    <lineage>
        <taxon>Bacteria</taxon>
        <taxon>Bacillati</taxon>
        <taxon>Actinomycetota</taxon>
        <taxon>Actinomycetes</taxon>
        <taxon>Streptosporangiales</taxon>
        <taxon>Streptosporangiaceae</taxon>
        <taxon>Streptosporangium</taxon>
    </lineage>
</organism>
<feature type="region of interest" description="Disordered" evidence="1">
    <location>
        <begin position="147"/>
        <end position="174"/>
    </location>
</feature>
<dbReference type="InterPro" id="IPR036388">
    <property type="entry name" value="WH-like_DNA-bd_sf"/>
</dbReference>
<sequence length="174" mass="19371">MSTERGELEAAAFAEIPQFVSATTLFQHAVADQLGVPVNDLHCLNLVSSGRAVTPTQLAEYMGMTTGAVTKMLDRMQEQRLIRREHDPRDRRRVVVVQLPDRLAEIAEFYRPMAAFLQERLAACTVDQLRFMAEFAGAAGNVALGQTAQLRRNGKPHATRRSARERQARPETPG</sequence>
<name>A0ABP6LGX4_9ACTN</name>
<evidence type="ECO:0000313" key="3">
    <source>
        <dbReference type="EMBL" id="GAA3039213.1"/>
    </source>
</evidence>
<dbReference type="RefSeq" id="WP_344906875.1">
    <property type="nucleotide sequence ID" value="NZ_BAAAWD010000029.1"/>
</dbReference>
<dbReference type="SMART" id="SM00347">
    <property type="entry name" value="HTH_MARR"/>
    <property type="match status" value="1"/>
</dbReference>
<dbReference type="InterPro" id="IPR039422">
    <property type="entry name" value="MarR/SlyA-like"/>
</dbReference>
<dbReference type="InterPro" id="IPR036390">
    <property type="entry name" value="WH_DNA-bd_sf"/>
</dbReference>
<proteinExistence type="predicted"/>
<comment type="caution">
    <text evidence="3">The sequence shown here is derived from an EMBL/GenBank/DDBJ whole genome shotgun (WGS) entry which is preliminary data.</text>
</comment>
<dbReference type="InterPro" id="IPR000835">
    <property type="entry name" value="HTH_MarR-typ"/>
</dbReference>
<dbReference type="SUPFAM" id="SSF46785">
    <property type="entry name" value="Winged helix' DNA-binding domain"/>
    <property type="match status" value="1"/>
</dbReference>
<feature type="compositionally biased region" description="Basic and acidic residues" evidence="1">
    <location>
        <begin position="162"/>
        <end position="174"/>
    </location>
</feature>
<keyword evidence="4" id="KW-1185">Reference proteome</keyword>
<dbReference type="PROSITE" id="PS50995">
    <property type="entry name" value="HTH_MARR_2"/>
    <property type="match status" value="1"/>
</dbReference>
<dbReference type="Proteomes" id="UP001499930">
    <property type="component" value="Unassembled WGS sequence"/>
</dbReference>